<protein>
    <submittedName>
        <fullName evidence="1">11422_t:CDS:1</fullName>
    </submittedName>
</protein>
<dbReference type="Proteomes" id="UP000789525">
    <property type="component" value="Unassembled WGS sequence"/>
</dbReference>
<accession>A0ACA9QEZ8</accession>
<evidence type="ECO:0000313" key="1">
    <source>
        <dbReference type="EMBL" id="CAG8749190.1"/>
    </source>
</evidence>
<proteinExistence type="predicted"/>
<keyword evidence="2" id="KW-1185">Reference proteome</keyword>
<reference evidence="1" key="1">
    <citation type="submission" date="2021-06" db="EMBL/GenBank/DDBJ databases">
        <authorList>
            <person name="Kallberg Y."/>
            <person name="Tangrot J."/>
            <person name="Rosling A."/>
        </authorList>
    </citation>
    <scope>NUCLEOTIDE SEQUENCE</scope>
    <source>
        <strain evidence="1">CL356</strain>
    </source>
</reference>
<evidence type="ECO:0000313" key="2">
    <source>
        <dbReference type="Proteomes" id="UP000789525"/>
    </source>
</evidence>
<comment type="caution">
    <text evidence="1">The sequence shown here is derived from an EMBL/GenBank/DDBJ whole genome shotgun (WGS) entry which is preliminary data.</text>
</comment>
<gene>
    <name evidence="1" type="ORF">ACOLOM_LOCUS12607</name>
</gene>
<name>A0ACA9QEZ8_9GLOM</name>
<feature type="non-terminal residue" evidence="1">
    <location>
        <position position="1"/>
    </location>
</feature>
<sequence length="120" mass="13196">GSTRCDGDRQELTRPPNRMYACNIVPLDSEFDRGDYECGNDEHGGLEEEDGDDAHATVEGVDEKVHAELGGIFVIRVEIPEGEGACSKVDKAECEHDFEEGPEPMEELLIPENSVSMSEL</sequence>
<organism evidence="1 2">
    <name type="scientific">Acaulospora colombiana</name>
    <dbReference type="NCBI Taxonomy" id="27376"/>
    <lineage>
        <taxon>Eukaryota</taxon>
        <taxon>Fungi</taxon>
        <taxon>Fungi incertae sedis</taxon>
        <taxon>Mucoromycota</taxon>
        <taxon>Glomeromycotina</taxon>
        <taxon>Glomeromycetes</taxon>
        <taxon>Diversisporales</taxon>
        <taxon>Acaulosporaceae</taxon>
        <taxon>Acaulospora</taxon>
    </lineage>
</organism>
<dbReference type="EMBL" id="CAJVPT010052207">
    <property type="protein sequence ID" value="CAG8749190.1"/>
    <property type="molecule type" value="Genomic_DNA"/>
</dbReference>